<feature type="transmembrane region" description="Helical" evidence="1">
    <location>
        <begin position="30"/>
        <end position="63"/>
    </location>
</feature>
<accession>A0A7V7UAT7</accession>
<reference evidence="2 3" key="1">
    <citation type="submission" date="2019-09" db="EMBL/GenBank/DDBJ databases">
        <authorList>
            <person name="Valk L.C."/>
        </authorList>
    </citation>
    <scope>NUCLEOTIDE SEQUENCE [LARGE SCALE GENOMIC DNA]</scope>
    <source>
        <strain evidence="2">GalUA</strain>
    </source>
</reference>
<dbReference type="Proteomes" id="UP000461768">
    <property type="component" value="Unassembled WGS sequence"/>
</dbReference>
<keyword evidence="1" id="KW-0472">Membrane</keyword>
<keyword evidence="1" id="KW-0812">Transmembrane</keyword>
<name>A0A7V7UAT7_9FIRM</name>
<reference evidence="2 3" key="2">
    <citation type="submission" date="2020-02" db="EMBL/GenBank/DDBJ databases">
        <title>Candidatus Galacturonibacter soehngenii shows hetero-acetogenic catabolism of galacturonic acid but lacks a canonical carbon monoxide dehydrogenase/acetyl-CoA synthase complex.</title>
        <authorList>
            <person name="Diender M."/>
            <person name="Stouten G.R."/>
            <person name="Petersen J.F."/>
            <person name="Nielsen P.H."/>
            <person name="Dueholm M.S."/>
            <person name="Pronk J.T."/>
            <person name="Van Loosdrecht M.C.M."/>
        </authorList>
    </citation>
    <scope>NUCLEOTIDE SEQUENCE [LARGE SCALE GENOMIC DNA]</scope>
    <source>
        <strain evidence="2">GalUA</strain>
    </source>
</reference>
<dbReference type="AlphaFoldDB" id="A0A7V7UAT7"/>
<comment type="caution">
    <text evidence="2">The sequence shown here is derived from an EMBL/GenBank/DDBJ whole genome shotgun (WGS) entry which is preliminary data.</text>
</comment>
<sequence length="179" mass="20115">MDNNNHDSFTGNSPVVNNNYYNHNQPNSMATAALVLGILAIISICCVYGSYLFGGIAITLALLSRGRNNKLSTNALIGTILSIIGMLISTVIIAILLISIFTSDRYSDFMNYYESLYEEIYGEEFPYGSDTFNGNSEKDYKDDNSNTYDYYNYFKEYFDEYDTAPVQPTVPDTLSISFD</sequence>
<organism evidence="2 3">
    <name type="scientific">Candidatus Galacturonatibacter soehngenii</name>
    <dbReference type="NCBI Taxonomy" id="2307010"/>
    <lineage>
        <taxon>Bacteria</taxon>
        <taxon>Bacillati</taxon>
        <taxon>Bacillota</taxon>
        <taxon>Clostridia</taxon>
        <taxon>Lachnospirales</taxon>
        <taxon>Lachnospiraceae</taxon>
        <taxon>Candidatus Galacturonatibacter</taxon>
    </lineage>
</organism>
<keyword evidence="3" id="KW-1185">Reference proteome</keyword>
<keyword evidence="1" id="KW-1133">Transmembrane helix</keyword>
<dbReference type="RefSeq" id="WP_151148631.1">
    <property type="nucleotide sequence ID" value="NZ_WAGX01000008.1"/>
</dbReference>
<evidence type="ECO:0000313" key="2">
    <source>
        <dbReference type="EMBL" id="KAB1434545.1"/>
    </source>
</evidence>
<evidence type="ECO:0000256" key="1">
    <source>
        <dbReference type="SAM" id="Phobius"/>
    </source>
</evidence>
<protein>
    <submittedName>
        <fullName evidence="2">DUF4190 domain-containing protein</fullName>
    </submittedName>
</protein>
<gene>
    <name evidence="2" type="ORF">F7O84_18855</name>
</gene>
<feature type="transmembrane region" description="Helical" evidence="1">
    <location>
        <begin position="75"/>
        <end position="101"/>
    </location>
</feature>
<dbReference type="OrthoDB" id="2064908at2"/>
<proteinExistence type="predicted"/>
<dbReference type="EMBL" id="WAGX01000008">
    <property type="protein sequence ID" value="KAB1434545.1"/>
    <property type="molecule type" value="Genomic_DNA"/>
</dbReference>
<evidence type="ECO:0000313" key="3">
    <source>
        <dbReference type="Proteomes" id="UP000461768"/>
    </source>
</evidence>